<sequence>MDELSSTESEGGESYDGYDAQVPQSTPLPAPPTHAIVTPPPAPEVFVIPRRPVATPSSPRVTEVQSRDEVDPSTERPCGHSLTPPMAMHRPQQDPVETFSCTCCKRKDMDAPNFSKAQRAVYKAATRKCRDCTYQLPSTGPKNKRKRVRNAPRFRAKHADRPPREEGAVGHENEQVMTDQRTKMTLQQWHENKRLHEGAPPPRATQEERRPQPQPALPQRQEEHQRPTAAEKKQLKHQRRVQVRAEIDRDPPPPRTRHPPRAAAIRAQEEWRHKPQPRRISFGRPSSVKKNTGDFRSKHAMCHLSQSIRSTRRGITFPATDSPGIEYWRQNE</sequence>
<evidence type="ECO:0000313" key="11">
    <source>
        <dbReference type="Proteomes" id="UP000437068"/>
    </source>
</evidence>
<evidence type="ECO:0000313" key="14">
    <source>
        <dbReference type="Proteomes" id="UP000441208"/>
    </source>
</evidence>
<protein>
    <recommendedName>
        <fullName evidence="16">Stc1 domain-containing protein</fullName>
    </recommendedName>
</protein>
<feature type="compositionally biased region" description="Acidic residues" evidence="1">
    <location>
        <begin position="1"/>
        <end position="13"/>
    </location>
</feature>
<reference evidence="9 10" key="1">
    <citation type="submission" date="2018-08" db="EMBL/GenBank/DDBJ databases">
        <title>Genomic investigation of the strawberry pathogen Phytophthora fragariae indicates pathogenicity is determined by transcriptional variation in three key races.</title>
        <authorList>
            <person name="Adams T.M."/>
            <person name="Armitage A.D."/>
            <person name="Sobczyk M.K."/>
            <person name="Bates H.J."/>
            <person name="Dunwell J.M."/>
            <person name="Nellist C.F."/>
            <person name="Harrison R.J."/>
        </authorList>
    </citation>
    <scope>NUCLEOTIDE SEQUENCE [LARGE SCALE GENOMIC DNA]</scope>
    <source>
        <strain evidence="8 11">A4</strain>
        <strain evidence="7 12">BC-1</strain>
        <strain evidence="6 10">NOV-27</strain>
        <strain evidence="5 13">NOV-5</strain>
        <strain evidence="4 14">NOV-71</strain>
        <strain evidence="2 9">NOV-9</strain>
        <strain evidence="3 15">SCRP245</strain>
    </source>
</reference>
<evidence type="ECO:0000256" key="1">
    <source>
        <dbReference type="SAM" id="MobiDB-lite"/>
    </source>
</evidence>
<evidence type="ECO:0000313" key="7">
    <source>
        <dbReference type="EMBL" id="KAE9240718.1"/>
    </source>
</evidence>
<proteinExistence type="predicted"/>
<evidence type="ECO:0000313" key="6">
    <source>
        <dbReference type="EMBL" id="KAE9218459.1"/>
    </source>
</evidence>
<dbReference type="EMBL" id="QXFZ01000374">
    <property type="protein sequence ID" value="KAE9118953.1"/>
    <property type="molecule type" value="Genomic_DNA"/>
</dbReference>
<dbReference type="EMBL" id="QXFW01000332">
    <property type="protein sequence ID" value="KAE9015792.1"/>
    <property type="molecule type" value="Genomic_DNA"/>
</dbReference>
<dbReference type="Proteomes" id="UP000437068">
    <property type="component" value="Unassembled WGS sequence"/>
</dbReference>
<organism evidence="4 14">
    <name type="scientific">Phytophthora fragariae</name>
    <dbReference type="NCBI Taxonomy" id="53985"/>
    <lineage>
        <taxon>Eukaryota</taxon>
        <taxon>Sar</taxon>
        <taxon>Stramenopiles</taxon>
        <taxon>Oomycota</taxon>
        <taxon>Peronosporomycetes</taxon>
        <taxon>Peronosporales</taxon>
        <taxon>Peronosporaceae</taxon>
        <taxon>Phytophthora</taxon>
    </lineage>
</organism>
<feature type="region of interest" description="Disordered" evidence="1">
    <location>
        <begin position="133"/>
        <end position="298"/>
    </location>
</feature>
<evidence type="ECO:0000313" key="12">
    <source>
        <dbReference type="Proteomes" id="UP000440367"/>
    </source>
</evidence>
<dbReference type="Proteomes" id="UP000460718">
    <property type="component" value="Unassembled WGS sequence"/>
</dbReference>
<dbReference type="EMBL" id="QXGD01000401">
    <property type="protein sequence ID" value="KAE9240718.1"/>
    <property type="molecule type" value="Genomic_DNA"/>
</dbReference>
<feature type="region of interest" description="Disordered" evidence="1">
    <location>
        <begin position="1"/>
        <end position="93"/>
    </location>
</feature>
<evidence type="ECO:0000313" key="10">
    <source>
        <dbReference type="Proteomes" id="UP000433483"/>
    </source>
</evidence>
<feature type="compositionally biased region" description="Pro residues" evidence="1">
    <location>
        <begin position="26"/>
        <end position="43"/>
    </location>
</feature>
<dbReference type="EMBL" id="QXGA01000339">
    <property type="protein sequence ID" value="KAE9147591.1"/>
    <property type="molecule type" value="Genomic_DNA"/>
</dbReference>
<feature type="compositionally biased region" description="Basic and acidic residues" evidence="1">
    <location>
        <begin position="243"/>
        <end position="252"/>
    </location>
</feature>
<evidence type="ECO:0000313" key="8">
    <source>
        <dbReference type="EMBL" id="KAE9316039.1"/>
    </source>
</evidence>
<dbReference type="EMBL" id="QXGE01000322">
    <property type="protein sequence ID" value="KAE9316039.1"/>
    <property type="molecule type" value="Genomic_DNA"/>
</dbReference>
<evidence type="ECO:0008006" key="16">
    <source>
        <dbReference type="Google" id="ProtNLM"/>
    </source>
</evidence>
<feature type="compositionally biased region" description="Basic and acidic residues" evidence="1">
    <location>
        <begin position="65"/>
        <end position="78"/>
    </location>
</feature>
<evidence type="ECO:0000313" key="9">
    <source>
        <dbReference type="Proteomes" id="UP000429523"/>
    </source>
</evidence>
<evidence type="ECO:0000313" key="13">
    <source>
        <dbReference type="Proteomes" id="UP000440732"/>
    </source>
</evidence>
<dbReference type="Proteomes" id="UP000440732">
    <property type="component" value="Unassembled WGS sequence"/>
</dbReference>
<dbReference type="EMBL" id="QXGF01000379">
    <property type="protein sequence ID" value="KAE8941156.1"/>
    <property type="molecule type" value="Genomic_DNA"/>
</dbReference>
<evidence type="ECO:0000313" key="3">
    <source>
        <dbReference type="EMBL" id="KAE9015792.1"/>
    </source>
</evidence>
<dbReference type="Proteomes" id="UP000440367">
    <property type="component" value="Unassembled WGS sequence"/>
</dbReference>
<dbReference type="OrthoDB" id="10570922at2759"/>
<accession>A0A6A3SKQ3</accession>
<gene>
    <name evidence="8" type="ORF">PF001_g7496</name>
    <name evidence="7" type="ORF">PF002_g9619</name>
    <name evidence="6" type="ORF">PF005_g8261</name>
    <name evidence="5" type="ORF">PF006_g7733</name>
    <name evidence="4" type="ORF">PF007_g8733</name>
    <name evidence="2" type="ORF">PF009_g9049</name>
    <name evidence="3" type="ORF">PF011_g7453</name>
</gene>
<feature type="compositionally biased region" description="Basic residues" evidence="1">
    <location>
        <begin position="142"/>
        <end position="156"/>
    </location>
</feature>
<feature type="compositionally biased region" description="Basic and acidic residues" evidence="1">
    <location>
        <begin position="220"/>
        <end position="233"/>
    </location>
</feature>
<comment type="caution">
    <text evidence="4">The sequence shown here is derived from an EMBL/GenBank/DDBJ whole genome shotgun (WGS) entry which is preliminary data.</text>
</comment>
<evidence type="ECO:0000313" key="4">
    <source>
        <dbReference type="EMBL" id="KAE9118953.1"/>
    </source>
</evidence>
<feature type="compositionally biased region" description="Polar residues" evidence="1">
    <location>
        <begin position="55"/>
        <end position="64"/>
    </location>
</feature>
<dbReference type="AlphaFoldDB" id="A0A6A3SKQ3"/>
<keyword evidence="10" id="KW-1185">Reference proteome</keyword>
<feature type="region of interest" description="Disordered" evidence="1">
    <location>
        <begin position="313"/>
        <end position="332"/>
    </location>
</feature>
<dbReference type="EMBL" id="QXGB01000347">
    <property type="protein sequence ID" value="KAE9218459.1"/>
    <property type="molecule type" value="Genomic_DNA"/>
</dbReference>
<feature type="compositionally biased region" description="Basic and acidic residues" evidence="1">
    <location>
        <begin position="157"/>
        <end position="174"/>
    </location>
</feature>
<name>A0A6A3SKQ3_9STRA</name>
<dbReference type="Proteomes" id="UP000433483">
    <property type="component" value="Unassembled WGS sequence"/>
</dbReference>
<dbReference type="Proteomes" id="UP000441208">
    <property type="component" value="Unassembled WGS sequence"/>
</dbReference>
<feature type="compositionally biased region" description="Polar residues" evidence="1">
    <location>
        <begin position="175"/>
        <end position="189"/>
    </location>
</feature>
<evidence type="ECO:0000313" key="5">
    <source>
        <dbReference type="EMBL" id="KAE9147591.1"/>
    </source>
</evidence>
<dbReference type="Proteomes" id="UP000429523">
    <property type="component" value="Unassembled WGS sequence"/>
</dbReference>
<evidence type="ECO:0000313" key="15">
    <source>
        <dbReference type="Proteomes" id="UP000460718"/>
    </source>
</evidence>
<evidence type="ECO:0000313" key="2">
    <source>
        <dbReference type="EMBL" id="KAE8941156.1"/>
    </source>
</evidence>